<evidence type="ECO:0000313" key="4">
    <source>
        <dbReference type="EMBL" id="KAL0488032.1"/>
    </source>
</evidence>
<keyword evidence="5" id="KW-1185">Reference proteome</keyword>
<accession>A0AAW2ZHA6</accession>
<comment type="caution">
    <text evidence="4">The sequence shown here is derived from an EMBL/GenBank/DDBJ whole genome shotgun (WGS) entry which is preliminary data.</text>
</comment>
<feature type="compositionally biased region" description="Basic and acidic residues" evidence="2">
    <location>
        <begin position="103"/>
        <end position="113"/>
    </location>
</feature>
<proteinExistence type="predicted"/>
<feature type="domain" description="HP" evidence="3">
    <location>
        <begin position="209"/>
        <end position="271"/>
    </location>
</feature>
<dbReference type="SUPFAM" id="SSF47050">
    <property type="entry name" value="VHP, Villin headpiece domain"/>
    <property type="match status" value="1"/>
</dbReference>
<evidence type="ECO:0000256" key="1">
    <source>
        <dbReference type="SAM" id="Coils"/>
    </source>
</evidence>
<evidence type="ECO:0000313" key="5">
    <source>
        <dbReference type="Proteomes" id="UP001431209"/>
    </source>
</evidence>
<dbReference type="Proteomes" id="UP001431209">
    <property type="component" value="Unassembled WGS sequence"/>
</dbReference>
<dbReference type="Gene3D" id="1.10.950.10">
    <property type="entry name" value="Villin headpiece domain"/>
    <property type="match status" value="1"/>
</dbReference>
<protein>
    <submittedName>
        <fullName evidence="4">Villin</fullName>
    </submittedName>
</protein>
<name>A0AAW2ZHA6_9EUKA</name>
<evidence type="ECO:0000256" key="2">
    <source>
        <dbReference type="SAM" id="MobiDB-lite"/>
    </source>
</evidence>
<dbReference type="AlphaFoldDB" id="A0AAW2ZHA6"/>
<dbReference type="GO" id="GO:0007010">
    <property type="term" value="P:cytoskeleton organization"/>
    <property type="evidence" value="ECO:0007669"/>
    <property type="project" value="InterPro"/>
</dbReference>
<keyword evidence="1" id="KW-0175">Coiled coil</keyword>
<dbReference type="GO" id="GO:0003779">
    <property type="term" value="F:actin binding"/>
    <property type="evidence" value="ECO:0007669"/>
    <property type="project" value="InterPro"/>
</dbReference>
<dbReference type="EMBL" id="JAOPGA020001393">
    <property type="protein sequence ID" value="KAL0488032.1"/>
    <property type="molecule type" value="Genomic_DNA"/>
</dbReference>
<feature type="region of interest" description="Disordered" evidence="2">
    <location>
        <begin position="28"/>
        <end position="122"/>
    </location>
</feature>
<dbReference type="PROSITE" id="PS51089">
    <property type="entry name" value="HP"/>
    <property type="match status" value="1"/>
</dbReference>
<feature type="coiled-coil region" evidence="1">
    <location>
        <begin position="174"/>
        <end position="201"/>
    </location>
</feature>
<reference evidence="4 5" key="1">
    <citation type="submission" date="2024-03" db="EMBL/GenBank/DDBJ databases">
        <title>The Acrasis kona genome and developmental transcriptomes reveal deep origins of eukaryotic multicellular pathways.</title>
        <authorList>
            <person name="Sheikh S."/>
            <person name="Fu C.-J."/>
            <person name="Brown M.W."/>
            <person name="Baldauf S.L."/>
        </authorList>
    </citation>
    <scope>NUCLEOTIDE SEQUENCE [LARGE SCALE GENOMIC DNA]</scope>
    <source>
        <strain evidence="4 5">ATCC MYA-3509</strain>
    </source>
</reference>
<dbReference type="Pfam" id="PF02209">
    <property type="entry name" value="VHP"/>
    <property type="match status" value="1"/>
</dbReference>
<evidence type="ECO:0000259" key="3">
    <source>
        <dbReference type="PROSITE" id="PS51089"/>
    </source>
</evidence>
<organism evidence="4 5">
    <name type="scientific">Acrasis kona</name>
    <dbReference type="NCBI Taxonomy" id="1008807"/>
    <lineage>
        <taxon>Eukaryota</taxon>
        <taxon>Discoba</taxon>
        <taxon>Heterolobosea</taxon>
        <taxon>Tetramitia</taxon>
        <taxon>Eutetramitia</taxon>
        <taxon>Acrasidae</taxon>
        <taxon>Acrasis</taxon>
    </lineage>
</organism>
<dbReference type="InterPro" id="IPR003128">
    <property type="entry name" value="Villin_headpiece"/>
</dbReference>
<feature type="compositionally biased region" description="Acidic residues" evidence="2">
    <location>
        <begin position="58"/>
        <end position="69"/>
    </location>
</feature>
<gene>
    <name evidence="4" type="ORF">AKO1_015240</name>
</gene>
<sequence>MSYGEEIDYEEEERRYLEEQQAKLQELEARNKKLGSKIKVNRGDEEEEEAPKSRSYNLDDDQEEEEEEERNYHDELDPSELENLSLSPKASADDGPVESYLDSETKLIRKGNDSSRWGKGGELFDHTQLEHGSFLDTFEKDQKNNKLTKMSDTNRWGNYKIHDENQLEQGSFLAAQKKHQAEIAEKEKKMKEEKIREIAAEKGDGNYLDPKSNKFPYAELKNNFPKGVDPVKKELYLSSDEFHKVFGISAVEYAKLSAFKKKNMKKQLGLF</sequence>
<dbReference type="InterPro" id="IPR036886">
    <property type="entry name" value="Villin_headpiece_dom_sf"/>
</dbReference>
<dbReference type="SMART" id="SM00153">
    <property type="entry name" value="VHP"/>
    <property type="match status" value="1"/>
</dbReference>